<proteinExistence type="predicted"/>
<sequence>MKRGREDAADEPEATIGGEQSVVVAVAAVAAAEPAVAATAGGAATAVPLPAATPAVELPVEERVHEKVGKIWMRRRRGSMRESRRSSTGGGGGVDEIEFEMAVDPRKGSDFDEDLIDDLSEEDDDDVGYDMDSRHSKSRYIMRQLIAGKFKYRFYGKLGCPFCGKAIKGDIDGLMQHAVSIGNSYNRKQKASTLAKHAAYGRFLKIVKVNEPYYIPPRRR</sequence>
<dbReference type="AlphaFoldDB" id="A0A3B5ZYZ2"/>
<protein>
    <recommendedName>
        <fullName evidence="2">Zinc finger-XS domain-containing protein</fullName>
    </recommendedName>
</protein>
<evidence type="ECO:0000313" key="4">
    <source>
        <dbReference type="Proteomes" id="UP000019116"/>
    </source>
</evidence>
<keyword evidence="4" id="KW-1185">Reference proteome</keyword>
<dbReference type="Pfam" id="PF03470">
    <property type="entry name" value="zf-XS"/>
    <property type="match status" value="1"/>
</dbReference>
<dbReference type="GO" id="GO:0031047">
    <property type="term" value="P:regulatory ncRNA-mediated gene silencing"/>
    <property type="evidence" value="ECO:0007669"/>
    <property type="project" value="InterPro"/>
</dbReference>
<evidence type="ECO:0000259" key="2">
    <source>
        <dbReference type="Pfam" id="PF03470"/>
    </source>
</evidence>
<name>A0A3B5ZYZ2_WHEAT</name>
<feature type="region of interest" description="Disordered" evidence="1">
    <location>
        <begin position="76"/>
        <end position="99"/>
    </location>
</feature>
<dbReference type="Gramene" id="TraesCS1D02G347500.1">
    <property type="protein sequence ID" value="TraesCS1D02G347500.1"/>
    <property type="gene ID" value="TraesCS1D02G347500"/>
</dbReference>
<reference evidence="3" key="2">
    <citation type="submission" date="2018-10" db="UniProtKB">
        <authorList>
            <consortium name="EnsemblPlants"/>
        </authorList>
    </citation>
    <scope>IDENTIFICATION</scope>
</reference>
<evidence type="ECO:0000313" key="3">
    <source>
        <dbReference type="EnsemblPlants" id="TraesCS1D02G347500.1"/>
    </source>
</evidence>
<evidence type="ECO:0000256" key="1">
    <source>
        <dbReference type="SAM" id="MobiDB-lite"/>
    </source>
</evidence>
<accession>A0A3B5ZYZ2</accession>
<dbReference type="Gramene" id="TraesCS1D03G0817800.1">
    <property type="protein sequence ID" value="TraesCS1D03G0817800.1.CDS"/>
    <property type="gene ID" value="TraesCS1D03G0817800"/>
</dbReference>
<dbReference type="InterPro" id="IPR005381">
    <property type="entry name" value="Znf-XS_domain"/>
</dbReference>
<dbReference type="Proteomes" id="UP000019116">
    <property type="component" value="Chromosome 1D"/>
</dbReference>
<dbReference type="OrthoDB" id="10657687at2759"/>
<organism evidence="3">
    <name type="scientific">Triticum aestivum</name>
    <name type="common">Wheat</name>
    <dbReference type="NCBI Taxonomy" id="4565"/>
    <lineage>
        <taxon>Eukaryota</taxon>
        <taxon>Viridiplantae</taxon>
        <taxon>Streptophyta</taxon>
        <taxon>Embryophyta</taxon>
        <taxon>Tracheophyta</taxon>
        <taxon>Spermatophyta</taxon>
        <taxon>Magnoliopsida</taxon>
        <taxon>Liliopsida</taxon>
        <taxon>Poales</taxon>
        <taxon>Poaceae</taxon>
        <taxon>BOP clade</taxon>
        <taxon>Pooideae</taxon>
        <taxon>Triticodae</taxon>
        <taxon>Triticeae</taxon>
        <taxon>Triticinae</taxon>
        <taxon>Triticum</taxon>
    </lineage>
</organism>
<dbReference type="EnsemblPlants" id="TraesCS1D02G347500.1">
    <property type="protein sequence ID" value="TraesCS1D02G347500.1"/>
    <property type="gene ID" value="TraesCS1D02G347500"/>
</dbReference>
<reference evidence="3" key="1">
    <citation type="submission" date="2018-08" db="EMBL/GenBank/DDBJ databases">
        <authorList>
            <person name="Rossello M."/>
        </authorList>
    </citation>
    <scope>NUCLEOTIDE SEQUENCE [LARGE SCALE GENOMIC DNA]</scope>
    <source>
        <strain evidence="3">cv. Chinese Spring</strain>
    </source>
</reference>
<feature type="domain" description="Zinc finger-XS" evidence="2">
    <location>
        <begin position="160"/>
        <end position="199"/>
    </location>
</feature>